<dbReference type="Pfam" id="PF02698">
    <property type="entry name" value="DUF218"/>
    <property type="match status" value="1"/>
</dbReference>
<dbReference type="Proteomes" id="UP000056090">
    <property type="component" value="Chromosome"/>
</dbReference>
<keyword evidence="5" id="KW-1185">Reference proteome</keyword>
<organism evidence="3 5">
    <name type="scientific">Alteromonas australica</name>
    <dbReference type="NCBI Taxonomy" id="589873"/>
    <lineage>
        <taxon>Bacteria</taxon>
        <taxon>Pseudomonadati</taxon>
        <taxon>Pseudomonadota</taxon>
        <taxon>Gammaproteobacteria</taxon>
        <taxon>Alteromonadales</taxon>
        <taxon>Alteromonadaceae</taxon>
        <taxon>Alteromonas/Salinimonas group</taxon>
        <taxon>Alteromonas</taxon>
    </lineage>
</organism>
<dbReference type="RefSeq" id="WP_044057644.1">
    <property type="nucleotide sequence ID" value="NZ_CALBIY010000102.1"/>
</dbReference>
<evidence type="ECO:0000313" key="6">
    <source>
        <dbReference type="Proteomes" id="UP000264779"/>
    </source>
</evidence>
<gene>
    <name evidence="4" type="ORF">DEB45_02005</name>
    <name evidence="3" type="ORF">EP13_13185</name>
</gene>
<keyword evidence="1" id="KW-0812">Transmembrane</keyword>
<dbReference type="Proteomes" id="UP000264779">
    <property type="component" value="Unassembled WGS sequence"/>
</dbReference>
<dbReference type="EMBL" id="CP008849">
    <property type="protein sequence ID" value="AIF99563.1"/>
    <property type="molecule type" value="Genomic_DNA"/>
</dbReference>
<dbReference type="GeneID" id="78255857"/>
<sequence>MDIIKSIVVALTSPLTLALLFLTIGWILAFTRARKTSRFFRFSAFIWLALCSQTFFADLMLYPLEHTFRTSGQNISIDKNSHGDVEQNSASPDYIHVLACYYNTSGNMTEVSRWSECSLQRNIEAYRLYTASAGKAKIIVTGGNFLREKEVEYALKAVDFFVSLGVPQEDLIALPNGKNTYEEVKAVIGFYQQGDVWVVSSATHLTRLSILYEPLGENIWYQPVDFHSNGNLTPSVTLPSLSALTSCQHAFYEYFALAKLYLIPQ</sequence>
<evidence type="ECO:0000313" key="3">
    <source>
        <dbReference type="EMBL" id="AIF99563.1"/>
    </source>
</evidence>
<dbReference type="KEGG" id="aal:EP13_13185"/>
<accession>A0A075P1B6</accession>
<name>A0A075P1B6_9ALTE</name>
<keyword evidence="1" id="KW-0472">Membrane</keyword>
<proteinExistence type="predicted"/>
<dbReference type="eggNOG" id="COG1434">
    <property type="taxonomic scope" value="Bacteria"/>
</dbReference>
<evidence type="ECO:0000259" key="2">
    <source>
        <dbReference type="Pfam" id="PF02698"/>
    </source>
</evidence>
<reference evidence="4 6" key="2">
    <citation type="journal article" date="2018" name="Nat. Biotechnol.">
        <title>A standardized bacterial taxonomy based on genome phylogeny substantially revises the tree of life.</title>
        <authorList>
            <person name="Parks D.H."/>
            <person name="Chuvochina M."/>
            <person name="Waite D.W."/>
            <person name="Rinke C."/>
            <person name="Skarshewski A."/>
            <person name="Chaumeil P.A."/>
            <person name="Hugenholtz P."/>
        </authorList>
    </citation>
    <scope>NUCLEOTIDE SEQUENCE [LARGE SCALE GENOMIC DNA]</scope>
    <source>
        <strain evidence="4">UBA11621</strain>
    </source>
</reference>
<evidence type="ECO:0000256" key="1">
    <source>
        <dbReference type="SAM" id="Phobius"/>
    </source>
</evidence>
<evidence type="ECO:0000313" key="5">
    <source>
        <dbReference type="Proteomes" id="UP000056090"/>
    </source>
</evidence>
<reference evidence="3 5" key="1">
    <citation type="submission" date="2014-06" db="EMBL/GenBank/DDBJ databases">
        <title>Genomes of Alteromonas australica, a world apart.</title>
        <authorList>
            <person name="Gonzaga A."/>
            <person name="Lopez-Perez M."/>
            <person name="Rodriguez-Valera F."/>
        </authorList>
    </citation>
    <scope>NUCLEOTIDE SEQUENCE [LARGE SCALE GENOMIC DNA]</scope>
    <source>
        <strain evidence="3 5">H 17</strain>
    </source>
</reference>
<dbReference type="AlphaFoldDB" id="A0A075P1B6"/>
<dbReference type="CDD" id="cd06259">
    <property type="entry name" value="YdcF-like"/>
    <property type="match status" value="1"/>
</dbReference>
<feature type="domain" description="DUF218" evidence="2">
    <location>
        <begin position="93"/>
        <end position="255"/>
    </location>
</feature>
<protein>
    <recommendedName>
        <fullName evidence="2">DUF218 domain-containing protein</fullName>
    </recommendedName>
</protein>
<keyword evidence="1" id="KW-1133">Transmembrane helix</keyword>
<feature type="transmembrane region" description="Helical" evidence="1">
    <location>
        <begin position="6"/>
        <end position="30"/>
    </location>
</feature>
<dbReference type="InterPro" id="IPR003848">
    <property type="entry name" value="DUF218"/>
</dbReference>
<dbReference type="EMBL" id="DONK01000029">
    <property type="protein sequence ID" value="HBU50008.1"/>
    <property type="molecule type" value="Genomic_DNA"/>
</dbReference>
<evidence type="ECO:0000313" key="4">
    <source>
        <dbReference type="EMBL" id="HBU50008.1"/>
    </source>
</evidence>